<keyword evidence="1" id="KW-0732">Signal</keyword>
<feature type="chain" id="PRO_5006407656" evidence="1">
    <location>
        <begin position="27"/>
        <end position="218"/>
    </location>
</feature>
<sequence length="218" mass="24537">MKLIKLGLSALTLTLGLSLFGSPAMASSGNSYAVSTTTVKSGKVTLPKNTRVNFIYKTNKNNKTYGRIDLNTIRYKLRHQTSARYITVRINHNFKTVKANAADKLTTLVKGTPTTSDSKNAKLPVLRLTTDGYVEYFKTSSMTQKPVSSTKITALKKSGNLLHVYAKSNMLKLPDRRISHKGNYQYRLAIRYNQQFDNYMSYSVGHMKNVFFVMTRNA</sequence>
<feature type="signal peptide" evidence="1">
    <location>
        <begin position="1"/>
        <end position="26"/>
    </location>
</feature>
<organism evidence="2 3">
    <name type="scientific">Secundilactobacillus odoratitofui DSM 19909 = JCM 15043</name>
    <dbReference type="NCBI Taxonomy" id="1423776"/>
    <lineage>
        <taxon>Bacteria</taxon>
        <taxon>Bacillati</taxon>
        <taxon>Bacillota</taxon>
        <taxon>Bacilli</taxon>
        <taxon>Lactobacillales</taxon>
        <taxon>Lactobacillaceae</taxon>
        <taxon>Secundilactobacillus</taxon>
    </lineage>
</organism>
<name>A0A0R1LWX6_9LACO</name>
<reference evidence="2 3" key="1">
    <citation type="journal article" date="2015" name="Genome Announc.">
        <title>Expanding the biotechnology potential of lactobacilli through comparative genomics of 213 strains and associated genera.</title>
        <authorList>
            <person name="Sun Z."/>
            <person name="Harris H.M."/>
            <person name="McCann A."/>
            <person name="Guo C."/>
            <person name="Argimon S."/>
            <person name="Zhang W."/>
            <person name="Yang X."/>
            <person name="Jeffery I.B."/>
            <person name="Cooney J.C."/>
            <person name="Kagawa T.F."/>
            <person name="Liu W."/>
            <person name="Song Y."/>
            <person name="Salvetti E."/>
            <person name="Wrobel A."/>
            <person name="Rasinkangas P."/>
            <person name="Parkhill J."/>
            <person name="Rea M.C."/>
            <person name="O'Sullivan O."/>
            <person name="Ritari J."/>
            <person name="Douillard F.P."/>
            <person name="Paul Ross R."/>
            <person name="Yang R."/>
            <person name="Briner A.E."/>
            <person name="Felis G.E."/>
            <person name="de Vos W.M."/>
            <person name="Barrangou R."/>
            <person name="Klaenhammer T.R."/>
            <person name="Caufield P.W."/>
            <person name="Cui Y."/>
            <person name="Zhang H."/>
            <person name="O'Toole P.W."/>
        </authorList>
    </citation>
    <scope>NUCLEOTIDE SEQUENCE [LARGE SCALE GENOMIC DNA]</scope>
    <source>
        <strain evidence="2 3">DSM 19909</strain>
    </source>
</reference>
<dbReference type="PATRIC" id="fig|1423776.4.peg.1423"/>
<accession>A0A0R1LWX6</accession>
<gene>
    <name evidence="2" type="ORF">FD04_GL001404</name>
</gene>
<evidence type="ECO:0000256" key="1">
    <source>
        <dbReference type="SAM" id="SignalP"/>
    </source>
</evidence>
<dbReference type="Proteomes" id="UP000051160">
    <property type="component" value="Unassembled WGS sequence"/>
</dbReference>
<dbReference type="AlphaFoldDB" id="A0A0R1LWX6"/>
<evidence type="ECO:0000313" key="3">
    <source>
        <dbReference type="Proteomes" id="UP000051160"/>
    </source>
</evidence>
<protein>
    <submittedName>
        <fullName evidence="2">Uncharacterized protein</fullName>
    </submittedName>
</protein>
<dbReference type="OrthoDB" id="2286884at2"/>
<dbReference type="EMBL" id="AZEE01000029">
    <property type="protein sequence ID" value="KRK97385.1"/>
    <property type="molecule type" value="Genomic_DNA"/>
</dbReference>
<proteinExistence type="predicted"/>
<comment type="caution">
    <text evidence="2">The sequence shown here is derived from an EMBL/GenBank/DDBJ whole genome shotgun (WGS) entry which is preliminary data.</text>
</comment>
<dbReference type="RefSeq" id="WP_056948320.1">
    <property type="nucleotide sequence ID" value="NZ_AZEE01000029.1"/>
</dbReference>
<evidence type="ECO:0000313" key="2">
    <source>
        <dbReference type="EMBL" id="KRK97385.1"/>
    </source>
</evidence>
<keyword evidence="3" id="KW-1185">Reference proteome</keyword>